<dbReference type="NCBIfam" id="NF008268">
    <property type="entry name" value="PRK11040.1"/>
    <property type="match status" value="1"/>
</dbReference>
<dbReference type="Pfam" id="PF19289">
    <property type="entry name" value="PmbA_TldD_3rd"/>
    <property type="match status" value="1"/>
</dbReference>
<dbReference type="InterPro" id="IPR036059">
    <property type="entry name" value="TldD/PmbA_sf"/>
</dbReference>
<dbReference type="AlphaFoldDB" id="A0A5C1EC34"/>
<dbReference type="EMBL" id="CP022579">
    <property type="protein sequence ID" value="QEL66169.1"/>
    <property type="molecule type" value="Genomic_DNA"/>
</dbReference>
<dbReference type="GO" id="GO:0008237">
    <property type="term" value="F:metallopeptidase activity"/>
    <property type="evidence" value="ECO:0007669"/>
    <property type="project" value="InterPro"/>
</dbReference>
<dbReference type="Pfam" id="PF01523">
    <property type="entry name" value="PmbA_TldD_1st"/>
    <property type="match status" value="1"/>
</dbReference>
<evidence type="ECO:0000259" key="3">
    <source>
        <dbReference type="Pfam" id="PF19289"/>
    </source>
</evidence>
<organism evidence="5 6">
    <name type="scientific">Oryzomicrobium terrae</name>
    <dbReference type="NCBI Taxonomy" id="1735038"/>
    <lineage>
        <taxon>Bacteria</taxon>
        <taxon>Pseudomonadati</taxon>
        <taxon>Pseudomonadota</taxon>
        <taxon>Betaproteobacteria</taxon>
        <taxon>Rhodocyclales</taxon>
        <taxon>Rhodocyclaceae</taxon>
        <taxon>Oryzomicrobium</taxon>
    </lineage>
</organism>
<keyword evidence="5" id="KW-0645">Protease</keyword>
<keyword evidence="6" id="KW-1185">Reference proteome</keyword>
<dbReference type="RefSeq" id="WP_082397112.1">
    <property type="nucleotide sequence ID" value="NZ_CP022579.1"/>
</dbReference>
<keyword evidence="5" id="KW-0378">Hydrolase</keyword>
<accession>A0A5C1EC34</accession>
<feature type="domain" description="Metalloprotease TldD/E N-terminal" evidence="2">
    <location>
        <begin position="49"/>
        <end position="113"/>
    </location>
</feature>
<gene>
    <name evidence="5" type="primary">pmbA</name>
    <name evidence="5" type="ORF">OTERR_26930</name>
</gene>
<protein>
    <submittedName>
        <fullName evidence="5">Zn-dependent protease, modulator of DNA gyrase</fullName>
    </submittedName>
</protein>
<feature type="domain" description="Metalloprotease TldD/E central" evidence="4">
    <location>
        <begin position="141"/>
        <end position="247"/>
    </location>
</feature>
<evidence type="ECO:0000313" key="6">
    <source>
        <dbReference type="Proteomes" id="UP000323671"/>
    </source>
</evidence>
<evidence type="ECO:0000313" key="5">
    <source>
        <dbReference type="EMBL" id="QEL66169.1"/>
    </source>
</evidence>
<dbReference type="SUPFAM" id="SSF111283">
    <property type="entry name" value="Putative modulator of DNA gyrase, PmbA/TldD"/>
    <property type="match status" value="1"/>
</dbReference>
<evidence type="ECO:0000259" key="4">
    <source>
        <dbReference type="Pfam" id="PF19290"/>
    </source>
</evidence>
<dbReference type="PANTHER" id="PTHR43421:SF1">
    <property type="entry name" value="METALLOPROTEASE PMBA"/>
    <property type="match status" value="1"/>
</dbReference>
<dbReference type="Gene3D" id="3.30.2290.10">
    <property type="entry name" value="PmbA/TldD superfamily"/>
    <property type="match status" value="1"/>
</dbReference>
<dbReference type="InterPro" id="IPR047657">
    <property type="entry name" value="PmbA"/>
</dbReference>
<evidence type="ECO:0000256" key="1">
    <source>
        <dbReference type="ARBA" id="ARBA00005836"/>
    </source>
</evidence>
<feature type="domain" description="Metalloprotease TldD/E C-terminal" evidence="3">
    <location>
        <begin position="254"/>
        <end position="462"/>
    </location>
</feature>
<dbReference type="InterPro" id="IPR002510">
    <property type="entry name" value="Metalloprtase-TldD/E_N"/>
</dbReference>
<sequence length="463" mass="49131">MAAKRSLRSPSTAVSRGAAPSRFSHSLDDLKALAADVVAVAMKGGASAAEADISEGFGQSVTVRCGEVETLEHNRDKGIGVTVYCGTRKGYASTSDYSPAAIRQTVDAALAIARFTAEDPCAGLPEAGLLADGRGDPQLYYPWRLDVDGAADLARRCEQAAFAVSPQVKNSEGATVSVQEGQFATANSLGFVGGYPTSRHYLACSVIAQDKSGMQRDDWYTTHRDPADFPAPEEIGDYAARRALSRLGARKVKTCEVPVIFEAPLACGLLGNFTHAASGGSLYRKSSFLIDKLGHRVFSPGVRISERPHLPKGLASSLFDSDGLPTHDREVVQDGILSGYFLSVYTARKLGLAPTGNAGGSHNLIIQPGQHDLPGLLRQMGRGLLVTELLGHGVNYVTGDYSRGAAGYWVENGEIAYPVEEITIAGNLRDMFQRIVSVGRDVVVRGSKQSGSILLERMTVAGA</sequence>
<dbReference type="Proteomes" id="UP000323671">
    <property type="component" value="Chromosome"/>
</dbReference>
<dbReference type="InterPro" id="IPR045569">
    <property type="entry name" value="Metalloprtase-TldD/E_C"/>
</dbReference>
<reference evidence="5 6" key="1">
    <citation type="submission" date="2017-07" db="EMBL/GenBank/DDBJ databases">
        <title>Complete genome sequence of Oryzomicrobium terrae TPP412.</title>
        <authorList>
            <person name="Chiu L.-W."/>
            <person name="Lo K.-J."/>
            <person name="Tsai Y.-M."/>
            <person name="Lin S.-S."/>
            <person name="Kuo C.-H."/>
            <person name="Liu C.-T."/>
        </authorList>
    </citation>
    <scope>NUCLEOTIDE SEQUENCE [LARGE SCALE GENOMIC DNA]</scope>
    <source>
        <strain evidence="5 6">TPP412</strain>
    </source>
</reference>
<dbReference type="GO" id="GO:0006508">
    <property type="term" value="P:proteolysis"/>
    <property type="evidence" value="ECO:0007669"/>
    <property type="project" value="UniProtKB-KW"/>
</dbReference>
<name>A0A5C1EC34_9RHOO</name>
<proteinExistence type="inferred from homology"/>
<evidence type="ECO:0000259" key="2">
    <source>
        <dbReference type="Pfam" id="PF01523"/>
    </source>
</evidence>
<comment type="similarity">
    <text evidence="1">Belongs to the peptidase U62 family.</text>
</comment>
<dbReference type="KEGG" id="otr:OTERR_26930"/>
<dbReference type="InterPro" id="IPR035068">
    <property type="entry name" value="TldD/PmbA_N"/>
</dbReference>
<dbReference type="PANTHER" id="PTHR43421">
    <property type="entry name" value="METALLOPROTEASE PMBA"/>
    <property type="match status" value="1"/>
</dbReference>
<dbReference type="GO" id="GO:0005829">
    <property type="term" value="C:cytosol"/>
    <property type="evidence" value="ECO:0007669"/>
    <property type="project" value="TreeGrafter"/>
</dbReference>
<dbReference type="Pfam" id="PF19290">
    <property type="entry name" value="PmbA_TldD_2nd"/>
    <property type="match status" value="1"/>
</dbReference>
<dbReference type="InterPro" id="IPR045570">
    <property type="entry name" value="Metalloprtase-TldD/E_cen_dom"/>
</dbReference>